<dbReference type="InParanoid" id="A0A1Q5PVG9"/>
<proteinExistence type="predicted"/>
<dbReference type="RefSeq" id="WP_073824955.1">
    <property type="nucleotide sequence ID" value="NZ_JAUNKL010000054.1"/>
</dbReference>
<name>A0A1Q5PVG9_9ACTO</name>
<gene>
    <name evidence="2" type="ORF">BSZ40_07815</name>
</gene>
<sequence>MLSKLPRIVGLLFVALAAWWGWASLRPATTAIVVTTRPLSAGTLLTPADVSVRHTSGLVPAEAFTAPTQATGRRLRVDLPENTLLHDSLLTPTSALAPARAGDVLTPLPITDTALWELTQVGARLRVAVAPDPFSESATGQVVADDAVVVARFETPDTGLLVGEPRRAVVVSTTPNTATIISTHRGEGRLAVLLLGSD</sequence>
<dbReference type="EMBL" id="MQVS01000007">
    <property type="protein sequence ID" value="OKL51459.1"/>
    <property type="molecule type" value="Genomic_DNA"/>
</dbReference>
<dbReference type="SMART" id="SM00858">
    <property type="entry name" value="SAF"/>
    <property type="match status" value="1"/>
</dbReference>
<dbReference type="STRING" id="52770.BSZ40_07815"/>
<evidence type="ECO:0000259" key="1">
    <source>
        <dbReference type="SMART" id="SM00858"/>
    </source>
</evidence>
<reference evidence="3" key="1">
    <citation type="submission" date="2016-12" db="EMBL/GenBank/DDBJ databases">
        <authorList>
            <person name="Meng X."/>
        </authorList>
    </citation>
    <scope>NUCLEOTIDE SEQUENCE [LARGE SCALE GENOMIC DNA]</scope>
    <source>
        <strain evidence="3">DSM 20732</strain>
    </source>
</reference>
<evidence type="ECO:0000313" key="3">
    <source>
        <dbReference type="Proteomes" id="UP000185612"/>
    </source>
</evidence>
<keyword evidence="3" id="KW-1185">Reference proteome</keyword>
<dbReference type="Proteomes" id="UP000185612">
    <property type="component" value="Unassembled WGS sequence"/>
</dbReference>
<accession>A0A1Q5PVG9</accession>
<comment type="caution">
    <text evidence="2">The sequence shown here is derived from an EMBL/GenBank/DDBJ whole genome shotgun (WGS) entry which is preliminary data.</text>
</comment>
<dbReference type="InterPro" id="IPR013974">
    <property type="entry name" value="SAF"/>
</dbReference>
<dbReference type="Gene3D" id="3.90.1210.10">
    <property type="entry name" value="Antifreeze-like/N-acetylneuraminic acid synthase C-terminal domain"/>
    <property type="match status" value="1"/>
</dbReference>
<dbReference type="AlphaFoldDB" id="A0A1Q5PVG9"/>
<feature type="domain" description="SAF" evidence="1">
    <location>
        <begin position="30"/>
        <end position="91"/>
    </location>
</feature>
<evidence type="ECO:0000313" key="2">
    <source>
        <dbReference type="EMBL" id="OKL51459.1"/>
    </source>
</evidence>
<organism evidence="2 3">
    <name type="scientific">Buchananella hordeovulneris</name>
    <dbReference type="NCBI Taxonomy" id="52770"/>
    <lineage>
        <taxon>Bacteria</taxon>
        <taxon>Bacillati</taxon>
        <taxon>Actinomycetota</taxon>
        <taxon>Actinomycetes</taxon>
        <taxon>Actinomycetales</taxon>
        <taxon>Actinomycetaceae</taxon>
        <taxon>Buchananella</taxon>
    </lineage>
</organism>
<dbReference type="CDD" id="cd11614">
    <property type="entry name" value="SAF_CpaB_FlgA_like"/>
    <property type="match status" value="1"/>
</dbReference>
<dbReference type="Pfam" id="PF08666">
    <property type="entry name" value="SAF"/>
    <property type="match status" value="1"/>
</dbReference>
<protein>
    <recommendedName>
        <fullName evidence="1">SAF domain-containing protein</fullName>
    </recommendedName>
</protein>